<evidence type="ECO:0000313" key="3">
    <source>
        <dbReference type="Proteomes" id="UP000290985"/>
    </source>
</evidence>
<proteinExistence type="predicted"/>
<dbReference type="Gene3D" id="3.10.620.30">
    <property type="match status" value="1"/>
</dbReference>
<dbReference type="SUPFAM" id="SSF54001">
    <property type="entry name" value="Cysteine proteinases"/>
    <property type="match status" value="1"/>
</dbReference>
<evidence type="ECO:0000313" key="2">
    <source>
        <dbReference type="EMBL" id="VEU74914.1"/>
    </source>
</evidence>
<dbReference type="KEGG" id="mcit:NCTC10181_00783"/>
<protein>
    <recommendedName>
        <fullName evidence="1">Transglutaminase-like domain-containing protein</fullName>
    </recommendedName>
</protein>
<gene>
    <name evidence="2" type="ORF">NCTC10181_00783</name>
</gene>
<reference evidence="2 3" key="1">
    <citation type="submission" date="2019-01" db="EMBL/GenBank/DDBJ databases">
        <authorList>
            <consortium name="Pathogen Informatics"/>
        </authorList>
    </citation>
    <scope>NUCLEOTIDE SEQUENCE [LARGE SCALE GENOMIC DNA]</scope>
    <source>
        <strain evidence="2 3">NCTC10181</strain>
    </source>
</reference>
<dbReference type="Pfam" id="PF01841">
    <property type="entry name" value="Transglut_core"/>
    <property type="match status" value="1"/>
</dbReference>
<organism evidence="2 3">
    <name type="scientific">Mycoplasmopsis citelli</name>
    <dbReference type="NCBI Taxonomy" id="171281"/>
    <lineage>
        <taxon>Bacteria</taxon>
        <taxon>Bacillati</taxon>
        <taxon>Mycoplasmatota</taxon>
        <taxon>Mycoplasmoidales</taxon>
        <taxon>Metamycoplasmataceae</taxon>
        <taxon>Mycoplasmopsis</taxon>
    </lineage>
</organism>
<dbReference type="InterPro" id="IPR002931">
    <property type="entry name" value="Transglutaminase-like"/>
</dbReference>
<feature type="domain" description="Transglutaminase-like" evidence="1">
    <location>
        <begin position="560"/>
        <end position="624"/>
    </location>
</feature>
<dbReference type="Proteomes" id="UP000290985">
    <property type="component" value="Chromosome"/>
</dbReference>
<dbReference type="InterPro" id="IPR038765">
    <property type="entry name" value="Papain-like_cys_pep_sf"/>
</dbReference>
<dbReference type="SMART" id="SM00460">
    <property type="entry name" value="TGc"/>
    <property type="match status" value="1"/>
</dbReference>
<keyword evidence="3" id="KW-1185">Reference proteome</keyword>
<evidence type="ECO:0000259" key="1">
    <source>
        <dbReference type="SMART" id="SM00460"/>
    </source>
</evidence>
<name>A0A449B300_9BACT</name>
<dbReference type="RefSeq" id="WP_129725696.1">
    <property type="nucleotide sequence ID" value="NZ_LR215036.1"/>
</dbReference>
<sequence length="689" mass="83072">MRFLNFITLKSVKFTLLLATTLATTTFVFLPQSLFYFKKSDISFFPQKSNIYILENEKAKPSKPPKNESFKLKLFNWQQKELNELKFKLQKLILDFKEFPISKNFSSFINDTINQINQAKYDDYWNLSKNFLSFFLKYDFWKKKFKDTIELITSYIDKQKQKEIFSKALIFVKDSKMDSSSKEFLKKMQEFYIYKLQEQIKLYEQYPYYLRPLERLQKLLYYYQNHYEEYVDFQWGIDKNNKFSLEPDKYYSANFQLIFINDDYIKNWLKYYQRWNWIFVDNKNRIPKIQDKYIEALQIDEKLKNNQIISNYLKRQINFTPDKFNSLWTINSKNPENLTSSDVNRLHQIELDTVYIESQKKLTSEINKLYSNKKYNNFKSLGDEIVKDINFNNKKYTLLDFQNLKNFNYEKFWKYQNKTLKPDSDYIELESDFNIYNNLLWNQPNLFSDAKYLGLEEEQINPVQRRIRENGHIVDYTFKIKEVEAKKQGKEIWINPIPEYKRWFNHWKEVLPNIINKNWDTKTKIKTVAYYIATNSVYLSPVDKYFNYNGYGFYNPSQIFTKDPEIQCVGYSMNLAAALTILNIPVRILGGPYFGSSLSTVAEGGHAWNEVFVDGRWKAIDLTNWDLPENYNPKRKLKTFELDDSDDLFLERNSEWMNNFKLSLSSYQSTIMFFKNPPQYEYKGLPDSI</sequence>
<dbReference type="AlphaFoldDB" id="A0A449B300"/>
<dbReference type="OrthoDB" id="393809at2"/>
<dbReference type="EMBL" id="LR215036">
    <property type="protein sequence ID" value="VEU74914.1"/>
    <property type="molecule type" value="Genomic_DNA"/>
</dbReference>
<accession>A0A449B300</accession>